<feature type="non-terminal residue" evidence="1">
    <location>
        <position position="37"/>
    </location>
</feature>
<name>A0A6G3SS44_STRAQ</name>
<protein>
    <submittedName>
        <fullName evidence="1">PucR family transcriptional regulator</fullName>
    </submittedName>
</protein>
<evidence type="ECO:0000313" key="1">
    <source>
        <dbReference type="EMBL" id="NEB85741.1"/>
    </source>
</evidence>
<gene>
    <name evidence="1" type="ORF">G3I43_16390</name>
</gene>
<proteinExistence type="predicted"/>
<sequence length="37" mass="3789">MRRGTRYGALLGPLLAGGAPADLVERAARGLGLPERG</sequence>
<reference evidence="1" key="1">
    <citation type="submission" date="2020-01" db="EMBL/GenBank/DDBJ databases">
        <title>Insect and environment-associated Actinomycetes.</title>
        <authorList>
            <person name="Currrie C."/>
            <person name="Chevrette M."/>
            <person name="Carlson C."/>
            <person name="Stubbendieck R."/>
            <person name="Wendt-Pienkowski E."/>
        </authorList>
    </citation>
    <scope>NUCLEOTIDE SEQUENCE</scope>
    <source>
        <strain evidence="1">SID505</strain>
    </source>
</reference>
<comment type="caution">
    <text evidence="1">The sequence shown here is derived from an EMBL/GenBank/DDBJ whole genome shotgun (WGS) entry which is preliminary data.</text>
</comment>
<dbReference type="AlphaFoldDB" id="A0A6G3SS44"/>
<dbReference type="EMBL" id="JAAGMK010000449">
    <property type="protein sequence ID" value="NEB85741.1"/>
    <property type="molecule type" value="Genomic_DNA"/>
</dbReference>
<organism evidence="1">
    <name type="scientific">Streptomyces anulatus</name>
    <name type="common">Streptomyces chrysomallus</name>
    <dbReference type="NCBI Taxonomy" id="1892"/>
    <lineage>
        <taxon>Bacteria</taxon>
        <taxon>Bacillati</taxon>
        <taxon>Actinomycetota</taxon>
        <taxon>Actinomycetes</taxon>
        <taxon>Kitasatosporales</taxon>
        <taxon>Streptomycetaceae</taxon>
        <taxon>Streptomyces</taxon>
    </lineage>
</organism>
<accession>A0A6G3SS44</accession>